<gene>
    <name evidence="8" type="ORF">U472_09855</name>
</gene>
<dbReference type="PRINTS" id="PR00127">
    <property type="entry name" value="CLPPROTEASEP"/>
</dbReference>
<keyword evidence="2" id="KW-0963">Cytoplasm</keyword>
<evidence type="ECO:0000256" key="4">
    <source>
        <dbReference type="ARBA" id="ARBA00022801"/>
    </source>
</evidence>
<comment type="similarity">
    <text evidence="1 6">Belongs to the peptidase S14 family.</text>
</comment>
<evidence type="ECO:0000256" key="6">
    <source>
        <dbReference type="RuleBase" id="RU003567"/>
    </source>
</evidence>
<dbReference type="GO" id="GO:0006515">
    <property type="term" value="P:protein quality control for misfolded or incompletely synthesized proteins"/>
    <property type="evidence" value="ECO:0007669"/>
    <property type="project" value="TreeGrafter"/>
</dbReference>
<dbReference type="GO" id="GO:0051117">
    <property type="term" value="F:ATPase binding"/>
    <property type="evidence" value="ECO:0007669"/>
    <property type="project" value="TreeGrafter"/>
</dbReference>
<comment type="caution">
    <text evidence="8">The sequence shown here is derived from an EMBL/GenBank/DDBJ whole genome shotgun (WGS) entry which is preliminary data.</text>
</comment>
<protein>
    <recommendedName>
        <fullName evidence="6">ATP-dependent Clp protease proteolytic subunit</fullName>
    </recommendedName>
</protein>
<keyword evidence="4" id="KW-0378">Hydrolase</keyword>
<reference evidence="9" key="1">
    <citation type="submission" date="2016-07" db="EMBL/GenBank/DDBJ databases">
        <authorList>
            <person name="Florea S."/>
            <person name="Webb J.S."/>
            <person name="Jaromczyk J."/>
            <person name="Schardl C.L."/>
        </authorList>
    </citation>
    <scope>NUCLEOTIDE SEQUENCE [LARGE SCALE GENOMIC DNA]</scope>
    <source>
        <strain evidence="9">Z6</strain>
    </source>
</reference>
<accession>A0A1C0A7R8</accession>
<dbReference type="CDD" id="cd07016">
    <property type="entry name" value="S14_ClpP_1"/>
    <property type="match status" value="1"/>
</dbReference>
<name>A0A1C0A7R8_9FIRM</name>
<dbReference type="InterPro" id="IPR023562">
    <property type="entry name" value="ClpP/TepA"/>
</dbReference>
<evidence type="ECO:0000256" key="7">
    <source>
        <dbReference type="SAM" id="Coils"/>
    </source>
</evidence>
<dbReference type="RefSeq" id="WP_068717989.1">
    <property type="nucleotide sequence ID" value="NZ_LWDV01000009.1"/>
</dbReference>
<dbReference type="EMBL" id="LWDV01000009">
    <property type="protein sequence ID" value="OCL26305.1"/>
    <property type="molecule type" value="Genomic_DNA"/>
</dbReference>
<evidence type="ECO:0000313" key="9">
    <source>
        <dbReference type="Proteomes" id="UP000093514"/>
    </source>
</evidence>
<evidence type="ECO:0000256" key="5">
    <source>
        <dbReference type="ARBA" id="ARBA00022825"/>
    </source>
</evidence>
<dbReference type="Pfam" id="PF00574">
    <property type="entry name" value="CLP_protease"/>
    <property type="match status" value="1"/>
</dbReference>
<organism evidence="8 9">
    <name type="scientific">Orenia metallireducens</name>
    <dbReference type="NCBI Taxonomy" id="1413210"/>
    <lineage>
        <taxon>Bacteria</taxon>
        <taxon>Bacillati</taxon>
        <taxon>Bacillota</taxon>
        <taxon>Clostridia</taxon>
        <taxon>Halanaerobiales</taxon>
        <taxon>Halobacteroidaceae</taxon>
        <taxon>Orenia</taxon>
    </lineage>
</organism>
<evidence type="ECO:0000256" key="2">
    <source>
        <dbReference type="ARBA" id="ARBA00022490"/>
    </source>
</evidence>
<dbReference type="NCBIfam" id="NF045542">
    <property type="entry name" value="Clp_rel_HeadMat"/>
    <property type="match status" value="1"/>
</dbReference>
<dbReference type="PANTHER" id="PTHR10381">
    <property type="entry name" value="ATP-DEPENDENT CLP PROTEASE PROTEOLYTIC SUBUNIT"/>
    <property type="match status" value="1"/>
</dbReference>
<keyword evidence="5" id="KW-0720">Serine protease</keyword>
<dbReference type="GO" id="GO:0004252">
    <property type="term" value="F:serine-type endopeptidase activity"/>
    <property type="evidence" value="ECO:0007669"/>
    <property type="project" value="InterPro"/>
</dbReference>
<proteinExistence type="inferred from homology"/>
<dbReference type="Gene3D" id="3.90.226.10">
    <property type="entry name" value="2-enoyl-CoA Hydratase, Chain A, domain 1"/>
    <property type="match status" value="1"/>
</dbReference>
<keyword evidence="3" id="KW-0645">Protease</keyword>
<evidence type="ECO:0000256" key="3">
    <source>
        <dbReference type="ARBA" id="ARBA00022670"/>
    </source>
</evidence>
<dbReference type="GO" id="GO:0009368">
    <property type="term" value="C:endopeptidase Clp complex"/>
    <property type="evidence" value="ECO:0007669"/>
    <property type="project" value="TreeGrafter"/>
</dbReference>
<dbReference type="InterPro" id="IPR029045">
    <property type="entry name" value="ClpP/crotonase-like_dom_sf"/>
</dbReference>
<dbReference type="Proteomes" id="UP000093514">
    <property type="component" value="Unassembled WGS sequence"/>
</dbReference>
<keyword evidence="7" id="KW-0175">Coiled coil</keyword>
<dbReference type="PANTHER" id="PTHR10381:SF70">
    <property type="entry name" value="ATP-DEPENDENT CLP PROTEASE PROTEOLYTIC SUBUNIT"/>
    <property type="match status" value="1"/>
</dbReference>
<evidence type="ECO:0000313" key="8">
    <source>
        <dbReference type="EMBL" id="OCL26305.1"/>
    </source>
</evidence>
<keyword evidence="9" id="KW-1185">Reference proteome</keyword>
<dbReference type="GO" id="GO:0004176">
    <property type="term" value="F:ATP-dependent peptidase activity"/>
    <property type="evidence" value="ECO:0007669"/>
    <property type="project" value="InterPro"/>
</dbReference>
<dbReference type="InterPro" id="IPR001907">
    <property type="entry name" value="ClpP"/>
</dbReference>
<reference evidence="8 9" key="2">
    <citation type="submission" date="2016-08" db="EMBL/GenBank/DDBJ databases">
        <title>Orenia metallireducens sp. nov. strain Z6, a Novel Metal-reducing Firmicute from the Deep Subsurface.</title>
        <authorList>
            <person name="Maxim B.I."/>
            <person name="Kenneth K."/>
            <person name="Flynn T.M."/>
            <person name="Oloughlin E.J."/>
            <person name="Locke R.A."/>
            <person name="Weber J.R."/>
            <person name="Egan S.M."/>
            <person name="Mackie R.I."/>
            <person name="Cann I.K."/>
        </authorList>
    </citation>
    <scope>NUCLEOTIDE SEQUENCE [LARGE SCALE GENOMIC DNA]</scope>
    <source>
        <strain evidence="8 9">Z6</strain>
    </source>
</reference>
<sequence>MKIPIRGFIVANDEKEIYEWFGYEVTCPRDVAGWLEKTNGETLEVEINSPGGDVYSGSEIYTALMNYKGKVNVDIVGVAASAASVIAMAGDIVRISPTAQIMIHNVSSRASGDYRSMEHKAEMLKNYNKSIANAYRLKTGMEEQELFDLMDSGGSANTGAWLTAQKSKELGFADEIMFDTGNKLVASAGINDGMLPQGVIDKMRNLLPELKNRDIEDSSEQIENEEETEDVVAKDELEQEELEEVENVVNQAKVDIDKFKARLNLLKLKGEMIND</sequence>
<dbReference type="SUPFAM" id="SSF52096">
    <property type="entry name" value="ClpP/crotonase"/>
    <property type="match status" value="1"/>
</dbReference>
<dbReference type="AlphaFoldDB" id="A0A1C0A7R8"/>
<feature type="coiled-coil region" evidence="7">
    <location>
        <begin position="235"/>
        <end position="269"/>
    </location>
</feature>
<evidence type="ECO:0000256" key="1">
    <source>
        <dbReference type="ARBA" id="ARBA00007039"/>
    </source>
</evidence>